<feature type="transmembrane region" description="Helical" evidence="7">
    <location>
        <begin position="129"/>
        <end position="147"/>
    </location>
</feature>
<evidence type="ECO:0000313" key="9">
    <source>
        <dbReference type="Proteomes" id="UP000012046"/>
    </source>
</evidence>
<sequence length="408" mass="42981">MSSIFRFGPATLVTAAFIGPGTVVTASLAGANFGYALLWALLFSVLATLILQEMAARLGIVTGRGLGENLRLQLQHPLLRALLYLLVIAAIVLGNSAYQGGNLTGASLGAEAIWGDTAWRLALAEQSKLNPWALLFGAVAAAILWQGRYQLIERWLIGLVLLMSLAFISSMLLTQPTWSAILRGLLVPQLPEGATLTVIALIGTTVVPYSLFLHAASAARKWQTTDKTQALAESAADLRTAIPLGGLITLAIVSTAASAFFGKGLTLSNAGELALSLEPLFGASARYLMALGLLAAGLSSALTAPLAAAFALQGLLALNPQQFRLTWLLVMLIGITVSSMGLKPLSVIWFAQVANGILLPVITLCLLVAVNAKALGRYRNNRRQNLLGFSVLAITLLLSGRTLYLALS</sequence>
<dbReference type="PANTHER" id="PTHR11706:SF33">
    <property type="entry name" value="NATURAL RESISTANCE-ASSOCIATED MACROPHAGE PROTEIN 2"/>
    <property type="match status" value="1"/>
</dbReference>
<feature type="transmembrane region" description="Helical" evidence="7">
    <location>
        <begin position="194"/>
        <end position="219"/>
    </location>
</feature>
<dbReference type="RefSeq" id="WP_008949459.1">
    <property type="nucleotide sequence ID" value="NZ_AHTH01000005.1"/>
</dbReference>
<dbReference type="GO" id="GO:0034755">
    <property type="term" value="P:iron ion transmembrane transport"/>
    <property type="evidence" value="ECO:0007669"/>
    <property type="project" value="TreeGrafter"/>
</dbReference>
<keyword evidence="2" id="KW-0813">Transport</keyword>
<evidence type="ECO:0000256" key="3">
    <source>
        <dbReference type="ARBA" id="ARBA00022692"/>
    </source>
</evidence>
<feature type="transmembrane region" description="Helical" evidence="7">
    <location>
        <begin position="348"/>
        <end position="374"/>
    </location>
</feature>
<keyword evidence="9" id="KW-1185">Reference proteome</keyword>
<dbReference type="STRING" id="1129374.AJE_02176"/>
<evidence type="ECO:0000256" key="1">
    <source>
        <dbReference type="ARBA" id="ARBA00004141"/>
    </source>
</evidence>
<evidence type="ECO:0000256" key="4">
    <source>
        <dbReference type="ARBA" id="ARBA00022847"/>
    </source>
</evidence>
<evidence type="ECO:0000256" key="2">
    <source>
        <dbReference type="ARBA" id="ARBA00022448"/>
    </source>
</evidence>
<feature type="transmembrane region" description="Helical" evidence="7">
    <location>
        <begin position="77"/>
        <end position="98"/>
    </location>
</feature>
<dbReference type="EMBL" id="AHTH01000005">
    <property type="protein sequence ID" value="EHR42046.1"/>
    <property type="molecule type" value="Genomic_DNA"/>
</dbReference>
<name>H3ZAT2_9ALTE</name>
<dbReference type="GO" id="GO:0005384">
    <property type="term" value="F:manganese ion transmembrane transporter activity"/>
    <property type="evidence" value="ECO:0007669"/>
    <property type="project" value="TreeGrafter"/>
</dbReference>
<dbReference type="Pfam" id="PF01566">
    <property type="entry name" value="Nramp"/>
    <property type="match status" value="1"/>
</dbReference>
<comment type="caution">
    <text evidence="8">The sequence shown here is derived from an EMBL/GenBank/DDBJ whole genome shotgun (WGS) entry which is preliminary data.</text>
</comment>
<dbReference type="PRINTS" id="PR00447">
    <property type="entry name" value="NATRESASSCMP"/>
</dbReference>
<reference evidence="8 9" key="1">
    <citation type="journal article" date="2012" name="J. Bacteriol.">
        <title>Genome Sequence of Extracellular-Protease-Producing Alishewanella jeotgali Isolated from Traditional Korean Fermented Seafood.</title>
        <authorList>
            <person name="Jung J."/>
            <person name="Chun J."/>
            <person name="Park W."/>
        </authorList>
    </citation>
    <scope>NUCLEOTIDE SEQUENCE [LARGE SCALE GENOMIC DNA]</scope>
    <source>
        <strain evidence="8 9">KCTC 22429</strain>
    </source>
</reference>
<dbReference type="Proteomes" id="UP000012046">
    <property type="component" value="Unassembled WGS sequence"/>
</dbReference>
<evidence type="ECO:0000313" key="8">
    <source>
        <dbReference type="EMBL" id="EHR42046.1"/>
    </source>
</evidence>
<accession>H3ZAT2</accession>
<dbReference type="PATRIC" id="fig|1129374.4.peg.438"/>
<keyword evidence="5 7" id="KW-1133">Transmembrane helix</keyword>
<dbReference type="InterPro" id="IPR001046">
    <property type="entry name" value="NRAMP_fam"/>
</dbReference>
<keyword evidence="4" id="KW-0769">Symport</keyword>
<dbReference type="GO" id="GO:0005886">
    <property type="term" value="C:plasma membrane"/>
    <property type="evidence" value="ECO:0007669"/>
    <property type="project" value="TreeGrafter"/>
</dbReference>
<dbReference type="eggNOG" id="COG1914">
    <property type="taxonomic scope" value="Bacteria"/>
</dbReference>
<evidence type="ECO:0000256" key="7">
    <source>
        <dbReference type="SAM" id="Phobius"/>
    </source>
</evidence>
<comment type="subcellular location">
    <subcellularLocation>
        <location evidence="1">Membrane</location>
        <topology evidence="1">Multi-pass membrane protein</topology>
    </subcellularLocation>
</comment>
<evidence type="ECO:0000256" key="6">
    <source>
        <dbReference type="ARBA" id="ARBA00023136"/>
    </source>
</evidence>
<organism evidence="8 9">
    <name type="scientific">Alishewanella jeotgali KCTC 22429</name>
    <dbReference type="NCBI Taxonomy" id="1129374"/>
    <lineage>
        <taxon>Bacteria</taxon>
        <taxon>Pseudomonadati</taxon>
        <taxon>Pseudomonadota</taxon>
        <taxon>Gammaproteobacteria</taxon>
        <taxon>Alteromonadales</taxon>
        <taxon>Alteromonadaceae</taxon>
        <taxon>Alishewanella</taxon>
    </lineage>
</organism>
<feature type="transmembrane region" description="Helical" evidence="7">
    <location>
        <begin position="154"/>
        <end position="174"/>
    </location>
</feature>
<dbReference type="AlphaFoldDB" id="H3ZAT2"/>
<feature type="transmembrane region" description="Helical" evidence="7">
    <location>
        <begin position="240"/>
        <end position="261"/>
    </location>
</feature>
<evidence type="ECO:0000256" key="5">
    <source>
        <dbReference type="ARBA" id="ARBA00022989"/>
    </source>
</evidence>
<proteinExistence type="predicted"/>
<dbReference type="NCBIfam" id="NF037982">
    <property type="entry name" value="Nramp_1"/>
    <property type="match status" value="1"/>
</dbReference>
<dbReference type="PANTHER" id="PTHR11706">
    <property type="entry name" value="SOLUTE CARRIER PROTEIN FAMILY 11 MEMBER"/>
    <property type="match status" value="1"/>
</dbReference>
<protein>
    <submittedName>
        <fullName evidence="8">Natural resistance-associated macrophage protein</fullName>
    </submittedName>
</protein>
<keyword evidence="3 7" id="KW-0812">Transmembrane</keyword>
<feature type="transmembrane region" description="Helical" evidence="7">
    <location>
        <begin position="35"/>
        <end position="56"/>
    </location>
</feature>
<feature type="transmembrane region" description="Helical" evidence="7">
    <location>
        <begin position="287"/>
        <end position="312"/>
    </location>
</feature>
<feature type="transmembrane region" description="Helical" evidence="7">
    <location>
        <begin position="324"/>
        <end position="342"/>
    </location>
</feature>
<gene>
    <name evidence="8" type="ORF">AJE_02176</name>
</gene>
<dbReference type="GO" id="GO:0015086">
    <property type="term" value="F:cadmium ion transmembrane transporter activity"/>
    <property type="evidence" value="ECO:0007669"/>
    <property type="project" value="TreeGrafter"/>
</dbReference>
<feature type="transmembrane region" description="Helical" evidence="7">
    <location>
        <begin position="386"/>
        <end position="407"/>
    </location>
</feature>
<dbReference type="GO" id="GO:0015293">
    <property type="term" value="F:symporter activity"/>
    <property type="evidence" value="ECO:0007669"/>
    <property type="project" value="UniProtKB-KW"/>
</dbReference>
<keyword evidence="6 7" id="KW-0472">Membrane</keyword>